<proteinExistence type="predicted"/>
<dbReference type="OMA" id="TWRENCE"/>
<dbReference type="GeneID" id="114574188"/>
<dbReference type="Gene3D" id="1.20.58.60">
    <property type="match status" value="12"/>
</dbReference>
<evidence type="ECO:0000256" key="3">
    <source>
        <dbReference type="SAM" id="MobiDB-lite"/>
    </source>
</evidence>
<dbReference type="InterPro" id="IPR002017">
    <property type="entry name" value="Spectrin_repeat"/>
</dbReference>
<keyword evidence="5" id="KW-1185">Reference proteome</keyword>
<feature type="region of interest" description="Disordered" evidence="3">
    <location>
        <begin position="264"/>
        <end position="367"/>
    </location>
</feature>
<dbReference type="RefSeq" id="XP_020912249.1">
    <property type="nucleotide sequence ID" value="XM_021056590.2"/>
</dbReference>
<feature type="coiled-coil region" evidence="2">
    <location>
        <begin position="1113"/>
        <end position="1147"/>
    </location>
</feature>
<feature type="compositionally biased region" description="Basic and acidic residues" evidence="3">
    <location>
        <begin position="264"/>
        <end position="365"/>
    </location>
</feature>
<dbReference type="Proteomes" id="UP000887567">
    <property type="component" value="Unplaced"/>
</dbReference>
<keyword evidence="2" id="KW-0175">Coiled coil</keyword>
<dbReference type="EnsemblMetazoa" id="XM_021056590.2">
    <property type="protein sequence ID" value="XP_020912249.1"/>
    <property type="gene ID" value="LOC114574188"/>
</dbReference>
<dbReference type="CDD" id="cd00176">
    <property type="entry name" value="SPEC"/>
    <property type="match status" value="4"/>
</dbReference>
<dbReference type="KEGG" id="epa:114574188"/>
<accession>A0A913XZA3</accession>
<evidence type="ECO:0000313" key="5">
    <source>
        <dbReference type="Proteomes" id="UP000887567"/>
    </source>
</evidence>
<dbReference type="SUPFAM" id="SSF46966">
    <property type="entry name" value="Spectrin repeat"/>
    <property type="match status" value="12"/>
</dbReference>
<evidence type="ECO:0000256" key="1">
    <source>
        <dbReference type="ARBA" id="ARBA00022737"/>
    </source>
</evidence>
<dbReference type="OrthoDB" id="5973307at2759"/>
<sequence>MDMADLKHFLYFCSLEEKQDSLNRRQKNLLSDWDTRKSEVSDWLTDTSTKLKELDANVSNVDAAKDQTLKLQHIRKDVTGYEKHVRTLEDFADTLIMEPGIHSSEKALVTREKQAIRERWESLNTATHNVQKKLGSRIDDLEGEQTRRLNDWRRQSQPLDSWLNETETEVEAYEPIAYDIPMVERQQRENQSTMKDIEQKKPQFDELDNFANVLKNETFIGLEEKVKIQDDMESLQERFENVDDAVTKRQADIETRLSELQEEERLRKQGEELERQRREEERRQREIERRKEEEEKLRRQQEERERLEEEQRRRDYEEKKRQEELERLRQEQERRQREEEEQKRRKEQEEKRAEEERKKKEEEQKTYTILYEPRLSKPIEQEIMVQHEAIVESMQSPDDWDNPFAEIGALSRQDLDTWRDDADEIRQWMKQKERVLDDESDDEDIVGLKQERKQLTQLENEVIEYEPKYEDIKLRYDTLKDNEHLNADDKQSLDEDMDDINTRWEKMSSAKDLKLKRVEDKINQREKQKLNDLIDCRADIKNLNDWITNKNNQFDKFEPLASDLPTLLIQRNELKQFSKEVADKDPQFVGVIQSANKLSKDPTLSPAESEVLHEDAINCETRWDTLNDRVKDRVDGVVSVLPSLQKNQKRLMDEWEDKLDRFRKSIKKSENTLDDQKNKWPTNEDEPVPKVDLTDELTEKVQQNETIEWRTVVDTSNERLAKKRVRLQRIQREKRNRKWSILEAIKGMFGFGKKQKKTGVNLDNLIVHLEDHEDLMQEVSSMQRPANELAFSCNDLMHSEGSLEKINIDKVDSDMRGANEQWNHLNVKVIERENRLELLAKEIEDEYEEFDTWRENCESMNLFLNECQRLQKDEEKIGTDIKTLQEQSHDCKEFQKELEEYRPQADNVFEMSQKLIDSGRLDKSDMEGVEQTRDALKKRWDGVNEHLKDRQDSIDAKLLDKMKEDADGRLWKWRDQSWKLETKLTDTHRKLNSDVDENDFVAIHQSAVELEQLQSAMDDVFSTHNDLADSGRDLVDAKNLHPHEENEVTEALDTLNVHLGNIEQSTKEKKIKIKDANKKYFARSLSDMNKTASEMEEKVNEDFSDVGANINEVQKQRTDIEKFEAQIVSEEEKLEDLKTKLQESKDKGLVDEDEEADILDEIRRLEDKHNRINDAHDHNTKRLTQTLIVLHEELMEEIYDWLKDTENQIDAFTIHSDDVKTLKEDYNSHNELKEEISSFEPTFKGAIALSRKLLEDDVVDEERAESYKNEIKSLNERMDVINLKMMDNGTKFSNAFAMYLTTRLDDAEVSLTQAESKLNQDDKSFVELEPCKKQLEISKSNLEEVHETKKEVDAIIDEADGLVDGGFFKKHEQDYFRPRIDKIGTRNEAMLEKADSNHKRLFDTYIVLLRQHLGRMDAWLFKAEERMRTTDDIKSGYDKVKQQLEEHQQFQDEIREHSMVSIILDLDITDPAVNQSVQSQVKSLSERWAALWRWSEERRTRLLRLISNWEKFRDEQIALLNWLSSKERVLKEMGATDLSNEEQVNQHLDVLKKLQSKLDEQGMKLQDLHKAGDDLLRNVHEKDQTSQDIKHQLDEFDECWNSIAKQVIERIHTLETSQSKLTEYHSEMDAVVQWMDETEEILGSFKVEMPSEEATRLQEKLDIKCDERSNYQVRVDRINRLGKDLQGTVDQPSYDFINDELKPFNQRWGNVSEQLENLSDGGYPKPGKSDCCLVRVMRQKLGICQQ</sequence>
<reference evidence="4" key="1">
    <citation type="submission" date="2022-11" db="UniProtKB">
        <authorList>
            <consortium name="EnsemblMetazoa"/>
        </authorList>
    </citation>
    <scope>IDENTIFICATION</scope>
</reference>
<feature type="region of interest" description="Disordered" evidence="3">
    <location>
        <begin position="670"/>
        <end position="689"/>
    </location>
</feature>
<feature type="coiled-coil region" evidence="2">
    <location>
        <begin position="829"/>
        <end position="887"/>
    </location>
</feature>
<evidence type="ECO:0000313" key="4">
    <source>
        <dbReference type="EnsemblMetazoa" id="XP_020912249.1"/>
    </source>
</evidence>
<evidence type="ECO:0000256" key="2">
    <source>
        <dbReference type="SAM" id="Coils"/>
    </source>
</evidence>
<dbReference type="InterPro" id="IPR018159">
    <property type="entry name" value="Spectrin/alpha-actinin"/>
</dbReference>
<dbReference type="SMART" id="SM00150">
    <property type="entry name" value="SPEC"/>
    <property type="match status" value="12"/>
</dbReference>
<protein>
    <submittedName>
        <fullName evidence="4">Uncharacterized protein</fullName>
    </submittedName>
</protein>
<name>A0A913XZA3_EXADI</name>
<dbReference type="PANTHER" id="PTHR11915">
    <property type="entry name" value="SPECTRIN/FILAMIN RELATED CYTOSKELETAL PROTEIN"/>
    <property type="match status" value="1"/>
</dbReference>
<keyword evidence="1" id="KW-0677">Repeat</keyword>
<dbReference type="Pfam" id="PF00435">
    <property type="entry name" value="Spectrin"/>
    <property type="match status" value="7"/>
</dbReference>
<organism evidence="4 5">
    <name type="scientific">Exaiptasia diaphana</name>
    <name type="common">Tropical sea anemone</name>
    <name type="synonym">Aiptasia pulchella</name>
    <dbReference type="NCBI Taxonomy" id="2652724"/>
    <lineage>
        <taxon>Eukaryota</taxon>
        <taxon>Metazoa</taxon>
        <taxon>Cnidaria</taxon>
        <taxon>Anthozoa</taxon>
        <taxon>Hexacorallia</taxon>
        <taxon>Actiniaria</taxon>
        <taxon>Aiptasiidae</taxon>
        <taxon>Exaiptasia</taxon>
    </lineage>
</organism>